<dbReference type="EMBL" id="UINC01018796">
    <property type="protein sequence ID" value="SVA79223.1"/>
    <property type="molecule type" value="Genomic_DNA"/>
</dbReference>
<sequence length="218" mass="25309">MRVVFIVFFVVMFGVATSVFATENVFDHPIPENTFPLELKKLSDRFERFQSIRTRFVQTKKISVLKHRLVTKGLFVSAPEYGVYWKIESPFDTEILITSGGYYQRKDGNWISETPASAKAQIQAYLKAFLLVFSGKFEELREYFTLSFLKRENAWNVGLSPKGQLKNLILNMQLTGSFPAQLRFFLIQEVNGDFTKIEFHDARYSSQPLSETEQKLFQ</sequence>
<protein>
    <recommendedName>
        <fullName evidence="2">Outer membrane lipoprotein carrier protein LolA</fullName>
    </recommendedName>
</protein>
<dbReference type="AlphaFoldDB" id="A0A381YRQ5"/>
<dbReference type="CDD" id="cd16325">
    <property type="entry name" value="LolA"/>
    <property type="match status" value="1"/>
</dbReference>
<dbReference type="SUPFAM" id="SSF89392">
    <property type="entry name" value="Prokaryotic lipoproteins and lipoprotein localization factors"/>
    <property type="match status" value="1"/>
</dbReference>
<accession>A0A381YRQ5</accession>
<organism evidence="1">
    <name type="scientific">marine metagenome</name>
    <dbReference type="NCBI Taxonomy" id="408172"/>
    <lineage>
        <taxon>unclassified sequences</taxon>
        <taxon>metagenomes</taxon>
        <taxon>ecological metagenomes</taxon>
    </lineage>
</organism>
<dbReference type="InterPro" id="IPR029046">
    <property type="entry name" value="LolA/LolB/LppX"/>
</dbReference>
<evidence type="ECO:0000313" key="1">
    <source>
        <dbReference type="EMBL" id="SVA79223.1"/>
    </source>
</evidence>
<reference evidence="1" key="1">
    <citation type="submission" date="2018-05" db="EMBL/GenBank/DDBJ databases">
        <authorList>
            <person name="Lanie J.A."/>
            <person name="Ng W.-L."/>
            <person name="Kazmierczak K.M."/>
            <person name="Andrzejewski T.M."/>
            <person name="Davidsen T.M."/>
            <person name="Wayne K.J."/>
            <person name="Tettelin H."/>
            <person name="Glass J.I."/>
            <person name="Rusch D."/>
            <person name="Podicherti R."/>
            <person name="Tsui H.-C.T."/>
            <person name="Winkler M.E."/>
        </authorList>
    </citation>
    <scope>NUCLEOTIDE SEQUENCE</scope>
</reference>
<dbReference type="Gene3D" id="2.50.20.10">
    <property type="entry name" value="Lipoprotein localisation LolA/LolB/LppX"/>
    <property type="match status" value="1"/>
</dbReference>
<dbReference type="InterPro" id="IPR004564">
    <property type="entry name" value="OM_lipoprot_carrier_LolA-like"/>
</dbReference>
<gene>
    <name evidence="1" type="ORF">METZ01_LOCUS132077</name>
</gene>
<evidence type="ECO:0008006" key="2">
    <source>
        <dbReference type="Google" id="ProtNLM"/>
    </source>
</evidence>
<name>A0A381YRQ5_9ZZZZ</name>
<proteinExistence type="predicted"/>